<sequence>MLAIYNPGQYLPSQMNPESNIDDRYALSVLFDVVPQFSWVFRPAATTISNSYRSILDYKEAPLVSLTPEEKSKLEVAEKYFLEKQEDYYLYMEKYLVVLDAYDSAKATYINGGPAIPSSLKIRLKAAYDQWVAHHKEGVESAIAVIAQYEALEPSSFWYKLLDRYKNGTQVATLGNEFQTVGFSPPYKSWFQDAGWTKFIFTQKDMDNQKSSDAIGVAGQLDGDFGIFRISGSGDYSEDSSYKKMDETTLNFSCELMRISLDRSWMNPLVLSSAAWRWAKGTPVYGQEFSSGADIKGGIAPTGSMTVIPTAAILSRNLKINGSFDNTIVKEMNREISANASVGIGPFTIAGRFNMGHHEESVKGTIATDGIEAKDVQIVALICEVLPKSPNPDNKLPWPQ</sequence>
<protein>
    <submittedName>
        <fullName evidence="1">Uncharacterized protein</fullName>
    </submittedName>
</protein>
<name>A0A096FLN7_COMTE</name>
<dbReference type="Proteomes" id="UP000029553">
    <property type="component" value="Unassembled WGS sequence"/>
</dbReference>
<comment type="caution">
    <text evidence="1">The sequence shown here is derived from an EMBL/GenBank/DDBJ whole genome shotgun (WGS) entry which is preliminary data.</text>
</comment>
<gene>
    <name evidence="1" type="ORF">P353_06850</name>
</gene>
<proteinExistence type="predicted"/>
<accession>A0A096FLN7</accession>
<dbReference type="EMBL" id="AWOR01000026">
    <property type="protein sequence ID" value="KGH31251.1"/>
    <property type="molecule type" value="Genomic_DNA"/>
</dbReference>
<dbReference type="AlphaFoldDB" id="A0A096FLN7"/>
<organism evidence="1 2">
    <name type="scientific">Comamonas testosteroni</name>
    <name type="common">Pseudomonas testosteroni</name>
    <dbReference type="NCBI Taxonomy" id="285"/>
    <lineage>
        <taxon>Bacteria</taxon>
        <taxon>Pseudomonadati</taxon>
        <taxon>Pseudomonadota</taxon>
        <taxon>Betaproteobacteria</taxon>
        <taxon>Burkholderiales</taxon>
        <taxon>Comamonadaceae</taxon>
        <taxon>Comamonas</taxon>
    </lineage>
</organism>
<reference evidence="1 2" key="1">
    <citation type="submission" date="2013-09" db="EMBL/GenBank/DDBJ databases">
        <title>High correlation between genotypes and phenotypes of environmental bacteria Comamonas testosteroni strains.</title>
        <authorList>
            <person name="Liu L."/>
            <person name="Zhu W."/>
            <person name="Xia X."/>
            <person name="Xu B."/>
            <person name="Luo M."/>
            <person name="Wang G."/>
        </authorList>
    </citation>
    <scope>NUCLEOTIDE SEQUENCE [LARGE SCALE GENOMIC DNA]</scope>
    <source>
        <strain evidence="1 2">JL40</strain>
    </source>
</reference>
<evidence type="ECO:0000313" key="2">
    <source>
        <dbReference type="Proteomes" id="UP000029553"/>
    </source>
</evidence>
<evidence type="ECO:0000313" key="1">
    <source>
        <dbReference type="EMBL" id="KGH31251.1"/>
    </source>
</evidence>